<organism evidence="2">
    <name type="scientific">Candidatus Methanogaster sp. ANME-2c ERB4</name>
    <dbReference type="NCBI Taxonomy" id="2759911"/>
    <lineage>
        <taxon>Archaea</taxon>
        <taxon>Methanobacteriati</taxon>
        <taxon>Methanobacteriota</taxon>
        <taxon>Stenosarchaea group</taxon>
        <taxon>Methanomicrobia</taxon>
        <taxon>Methanosarcinales</taxon>
        <taxon>ANME-2 cluster</taxon>
        <taxon>Candidatus Methanogasteraceae</taxon>
        <taxon>Candidatus Methanogaster</taxon>
    </lineage>
</organism>
<evidence type="ECO:0000256" key="1">
    <source>
        <dbReference type="SAM" id="MobiDB-lite"/>
    </source>
</evidence>
<dbReference type="AlphaFoldDB" id="A0A7G9YQV0"/>
<reference evidence="2" key="1">
    <citation type="submission" date="2020-06" db="EMBL/GenBank/DDBJ databases">
        <title>Unique genomic features of the anaerobic methanotrophic archaea.</title>
        <authorList>
            <person name="Chadwick G.L."/>
            <person name="Skennerton C.T."/>
            <person name="Laso-Perez R."/>
            <person name="Leu A.O."/>
            <person name="Speth D.R."/>
            <person name="Yu H."/>
            <person name="Morgan-Lang C."/>
            <person name="Hatzenpichler R."/>
            <person name="Goudeau D."/>
            <person name="Malmstrom R."/>
            <person name="Brazelton W.J."/>
            <person name="Woyke T."/>
            <person name="Hallam S.J."/>
            <person name="Tyson G.W."/>
            <person name="Wegener G."/>
            <person name="Boetius A."/>
            <person name="Orphan V."/>
        </authorList>
    </citation>
    <scope>NUCLEOTIDE SEQUENCE</scope>
</reference>
<proteinExistence type="predicted"/>
<sequence length="71" mass="8006">MITRWVHQSKASNTNLKAKNEEENLPSTTLANFVGSVLSHSLNTVYAVSLLSVVPPKFRQRRNFAYTETVI</sequence>
<protein>
    <submittedName>
        <fullName evidence="2">Uncharacterized protein</fullName>
    </submittedName>
</protein>
<gene>
    <name evidence="2" type="ORF">CKJHOKLD_00005</name>
</gene>
<accession>A0A7G9YQV0</accession>
<dbReference type="EMBL" id="MT631434">
    <property type="protein sequence ID" value="QNO50384.1"/>
    <property type="molecule type" value="Genomic_DNA"/>
</dbReference>
<feature type="region of interest" description="Disordered" evidence="1">
    <location>
        <begin position="1"/>
        <end position="23"/>
    </location>
</feature>
<name>A0A7G9YQV0_9EURY</name>
<evidence type="ECO:0000313" key="2">
    <source>
        <dbReference type="EMBL" id="QNO50384.1"/>
    </source>
</evidence>